<dbReference type="PROSITE" id="PS51782">
    <property type="entry name" value="LYSM"/>
    <property type="match status" value="2"/>
</dbReference>
<accession>A0A9P5Y5N3</accession>
<dbReference type="InterPro" id="IPR036779">
    <property type="entry name" value="LysM_dom_sf"/>
</dbReference>
<dbReference type="InterPro" id="IPR053214">
    <property type="entry name" value="LysM12-like"/>
</dbReference>
<name>A0A9P5Y5N3_9AGAR</name>
<organism evidence="4 5">
    <name type="scientific">Collybia nuda</name>
    <dbReference type="NCBI Taxonomy" id="64659"/>
    <lineage>
        <taxon>Eukaryota</taxon>
        <taxon>Fungi</taxon>
        <taxon>Dikarya</taxon>
        <taxon>Basidiomycota</taxon>
        <taxon>Agaricomycotina</taxon>
        <taxon>Agaricomycetes</taxon>
        <taxon>Agaricomycetidae</taxon>
        <taxon>Agaricales</taxon>
        <taxon>Tricholomatineae</taxon>
        <taxon>Clitocybaceae</taxon>
        <taxon>Collybia</taxon>
    </lineage>
</organism>
<dbReference type="EMBL" id="MU150280">
    <property type="protein sequence ID" value="KAF9461746.1"/>
    <property type="molecule type" value="Genomic_DNA"/>
</dbReference>
<keyword evidence="2" id="KW-1133">Transmembrane helix</keyword>
<dbReference type="Proteomes" id="UP000807353">
    <property type="component" value="Unassembled WGS sequence"/>
</dbReference>
<sequence length="292" mass="32247">MGNSARSIHILHFSGPFQHEYLLGCNIVAGYDIWCSKRTFVFPGQTDHMAYIVRELCFIQVLVSTSLTLPFLAWLLPLVLATDCKTATVGSPFSTCFDIYTNAGLTAAQFSANNPGLNCSLLQNGQKVCISPGTLPSESPIPSQNGTCAEYVVVPQDSCSAIGLKFHITVAQIESFNTHTFKWKGCASLQIGQVMCISPGNPPPIPYILHAFVQLDSHKISSVNTMWTREPGKCNMSIESVLQCFWVLWYHRRFLHYCYSPQLDLVEYTIFSTISTLSSILLALEGGSASWN</sequence>
<dbReference type="PANTHER" id="PTHR47700:SF2">
    <property type="entry name" value="CHITINASE"/>
    <property type="match status" value="1"/>
</dbReference>
<evidence type="ECO:0000313" key="4">
    <source>
        <dbReference type="EMBL" id="KAF9461746.1"/>
    </source>
</evidence>
<comment type="caution">
    <text evidence="4">The sequence shown here is derived from an EMBL/GenBank/DDBJ whole genome shotgun (WGS) entry which is preliminary data.</text>
</comment>
<reference evidence="4" key="1">
    <citation type="submission" date="2020-11" db="EMBL/GenBank/DDBJ databases">
        <authorList>
            <consortium name="DOE Joint Genome Institute"/>
            <person name="Ahrendt S."/>
            <person name="Riley R."/>
            <person name="Andreopoulos W."/>
            <person name="Labutti K."/>
            <person name="Pangilinan J."/>
            <person name="Ruiz-Duenas F.J."/>
            <person name="Barrasa J.M."/>
            <person name="Sanchez-Garcia M."/>
            <person name="Camarero S."/>
            <person name="Miyauchi S."/>
            <person name="Serrano A."/>
            <person name="Linde D."/>
            <person name="Babiker R."/>
            <person name="Drula E."/>
            <person name="Ayuso-Fernandez I."/>
            <person name="Pacheco R."/>
            <person name="Padilla G."/>
            <person name="Ferreira P."/>
            <person name="Barriuso J."/>
            <person name="Kellner H."/>
            <person name="Castanera R."/>
            <person name="Alfaro M."/>
            <person name="Ramirez L."/>
            <person name="Pisabarro A.G."/>
            <person name="Kuo A."/>
            <person name="Tritt A."/>
            <person name="Lipzen A."/>
            <person name="He G."/>
            <person name="Yan M."/>
            <person name="Ng V."/>
            <person name="Cullen D."/>
            <person name="Martin F."/>
            <person name="Rosso M.-N."/>
            <person name="Henrissat B."/>
            <person name="Hibbett D."/>
            <person name="Martinez A.T."/>
            <person name="Grigoriev I.V."/>
        </authorList>
    </citation>
    <scope>NUCLEOTIDE SEQUENCE</scope>
    <source>
        <strain evidence="4">CBS 247.69</strain>
    </source>
</reference>
<dbReference type="InterPro" id="IPR018392">
    <property type="entry name" value="LysM"/>
</dbReference>
<evidence type="ECO:0000256" key="2">
    <source>
        <dbReference type="SAM" id="Phobius"/>
    </source>
</evidence>
<dbReference type="PANTHER" id="PTHR47700">
    <property type="entry name" value="V CHITINASE, PUTATIVE (AFU_ORTHOLOGUE AFUA_6G13720)-RELATED"/>
    <property type="match status" value="1"/>
</dbReference>
<protein>
    <recommendedName>
        <fullName evidence="3">LysM domain-containing protein</fullName>
    </recommendedName>
</protein>
<proteinExistence type="predicted"/>
<dbReference type="SUPFAM" id="SSF54106">
    <property type="entry name" value="LysM domain"/>
    <property type="match status" value="1"/>
</dbReference>
<dbReference type="Gene3D" id="3.10.350.10">
    <property type="entry name" value="LysM domain"/>
    <property type="match status" value="2"/>
</dbReference>
<evidence type="ECO:0000256" key="1">
    <source>
        <dbReference type="ARBA" id="ARBA00022669"/>
    </source>
</evidence>
<evidence type="ECO:0000313" key="5">
    <source>
        <dbReference type="Proteomes" id="UP000807353"/>
    </source>
</evidence>
<dbReference type="AlphaFoldDB" id="A0A9P5Y5N3"/>
<feature type="domain" description="LysM" evidence="3">
    <location>
        <begin position="149"/>
        <end position="197"/>
    </location>
</feature>
<feature type="domain" description="LysM" evidence="3">
    <location>
        <begin position="85"/>
        <end position="130"/>
    </location>
</feature>
<evidence type="ECO:0000259" key="3">
    <source>
        <dbReference type="PROSITE" id="PS51782"/>
    </source>
</evidence>
<dbReference type="SMART" id="SM00257">
    <property type="entry name" value="LysM"/>
    <property type="match status" value="2"/>
</dbReference>
<keyword evidence="1" id="KW-0147">Chitin-binding</keyword>
<dbReference type="Pfam" id="PF01476">
    <property type="entry name" value="LysM"/>
    <property type="match status" value="2"/>
</dbReference>
<keyword evidence="2" id="KW-0472">Membrane</keyword>
<feature type="transmembrane region" description="Helical" evidence="2">
    <location>
        <begin position="56"/>
        <end position="76"/>
    </location>
</feature>
<dbReference type="CDD" id="cd00118">
    <property type="entry name" value="LysM"/>
    <property type="match status" value="1"/>
</dbReference>
<keyword evidence="2" id="KW-0812">Transmembrane</keyword>
<gene>
    <name evidence="4" type="ORF">BDZ94DRAFT_1299088</name>
</gene>
<dbReference type="OrthoDB" id="73875at2759"/>
<keyword evidence="5" id="KW-1185">Reference proteome</keyword>